<dbReference type="GO" id="GO:0010468">
    <property type="term" value="P:regulation of gene expression"/>
    <property type="evidence" value="ECO:0007669"/>
    <property type="project" value="TreeGrafter"/>
</dbReference>
<keyword evidence="4" id="KW-0067">ATP-binding</keyword>
<accession>A0A3M7G4M0</accession>
<dbReference type="Gene3D" id="1.10.510.10">
    <property type="entry name" value="Transferase(Phosphotransferase) domain 1"/>
    <property type="match status" value="1"/>
</dbReference>
<dbReference type="GO" id="GO:0007165">
    <property type="term" value="P:signal transduction"/>
    <property type="evidence" value="ECO:0007669"/>
    <property type="project" value="TreeGrafter"/>
</dbReference>
<sequence>MADWKANLSFSDRLTETAKMQVSILSKAYKSVNPDCASSEATKHAKSTEENARKSALTLQEYRELCAKEIEFLLESLPAGDLEDRHVHEHVAPNLPTHGAQIGRYVNAQHYNDGLFSEVFKAVDPDPDDDDANNSPTSTKLVALKITTPEMMQPPHDSRREAQILTAAAAAEAAGKPPHIIPLLDTFEQAGGHFVLVFPFLPLGLNDLLTRHHSPLPTPQPLLRDLFAGLAFLHRHGIIHRDIKPSNLLLASPRGPVYLADFGIAWSATNAGSEPPEAKILDAGTTAYRPPELLFGHRRYNSSLDLWAAGCVAAQVVALGGRTLFDAGDLGSELALIRSVFETLGTPTTTDTDHEDEEGKGEDVFWPEAKAFPDWGKMDFTRYPGKEWREILPEAEPEARDLVRRLVVFESGRRLRADEPTHLRLPLTLRNVRRHIIKPKPPHRHLRLRIQSRPLDRPSPTVILEHLGQLPRQRDRESGSALAAVGEGAELELSRLMIRSLAPIAFAAAPSLKTRGNDEEASQRRRHAVVAVGLEMQVFQRAAEDFLARE</sequence>
<comment type="similarity">
    <text evidence="1">Belongs to the protein kinase superfamily. CMGC Ser/Thr protein kinase family. CDC2/CDKX subfamily.</text>
</comment>
<dbReference type="InterPro" id="IPR000719">
    <property type="entry name" value="Prot_kinase_dom"/>
</dbReference>
<dbReference type="VEuPathDB" id="FungiDB:BTJ68_14704"/>
<name>A0A3M7G4M0_HORWE</name>
<feature type="domain" description="Protein kinase" evidence="7">
    <location>
        <begin position="105"/>
        <end position="425"/>
    </location>
</feature>
<dbReference type="SMART" id="SM00220">
    <property type="entry name" value="S_TKc"/>
    <property type="match status" value="1"/>
</dbReference>
<dbReference type="GO" id="GO:0004693">
    <property type="term" value="F:cyclin-dependent protein serine/threonine kinase activity"/>
    <property type="evidence" value="ECO:0007669"/>
    <property type="project" value="UniProtKB-EC"/>
</dbReference>
<dbReference type="GO" id="GO:0030332">
    <property type="term" value="F:cyclin binding"/>
    <property type="evidence" value="ECO:0007669"/>
    <property type="project" value="TreeGrafter"/>
</dbReference>
<dbReference type="GO" id="GO:0000307">
    <property type="term" value="C:cyclin-dependent protein kinase holoenzyme complex"/>
    <property type="evidence" value="ECO:0007669"/>
    <property type="project" value="TreeGrafter"/>
</dbReference>
<evidence type="ECO:0000256" key="3">
    <source>
        <dbReference type="ARBA" id="ARBA00022741"/>
    </source>
</evidence>
<evidence type="ECO:0000256" key="2">
    <source>
        <dbReference type="ARBA" id="ARBA00012425"/>
    </source>
</evidence>
<evidence type="ECO:0000256" key="5">
    <source>
        <dbReference type="ARBA" id="ARBA00047811"/>
    </source>
</evidence>
<dbReference type="EMBL" id="QWIR01000005">
    <property type="protein sequence ID" value="RMY95706.1"/>
    <property type="molecule type" value="Genomic_DNA"/>
</dbReference>
<organism evidence="8 9">
    <name type="scientific">Hortaea werneckii</name>
    <name type="common">Black yeast</name>
    <name type="synonym">Cladosporium werneckii</name>
    <dbReference type="NCBI Taxonomy" id="91943"/>
    <lineage>
        <taxon>Eukaryota</taxon>
        <taxon>Fungi</taxon>
        <taxon>Dikarya</taxon>
        <taxon>Ascomycota</taxon>
        <taxon>Pezizomycotina</taxon>
        <taxon>Dothideomycetes</taxon>
        <taxon>Dothideomycetidae</taxon>
        <taxon>Mycosphaerellales</taxon>
        <taxon>Teratosphaeriaceae</taxon>
        <taxon>Hortaea</taxon>
    </lineage>
</organism>
<evidence type="ECO:0000256" key="6">
    <source>
        <dbReference type="ARBA" id="ARBA00048367"/>
    </source>
</evidence>
<dbReference type="AlphaFoldDB" id="A0A3M7G4M0"/>
<evidence type="ECO:0000313" key="8">
    <source>
        <dbReference type="EMBL" id="RMY95706.1"/>
    </source>
</evidence>
<keyword evidence="3" id="KW-0547">Nucleotide-binding</keyword>
<dbReference type="Gene3D" id="3.30.200.20">
    <property type="entry name" value="Phosphorylase Kinase, domain 1"/>
    <property type="match status" value="1"/>
</dbReference>
<dbReference type="SUPFAM" id="SSF56112">
    <property type="entry name" value="Protein kinase-like (PK-like)"/>
    <property type="match status" value="1"/>
</dbReference>
<proteinExistence type="inferred from homology"/>
<dbReference type="EC" id="2.7.11.22" evidence="2"/>
<dbReference type="GO" id="GO:0005634">
    <property type="term" value="C:nucleus"/>
    <property type="evidence" value="ECO:0007669"/>
    <property type="project" value="TreeGrafter"/>
</dbReference>
<comment type="caution">
    <text evidence="8">The sequence shown here is derived from an EMBL/GenBank/DDBJ whole genome shotgun (WGS) entry which is preliminary data.</text>
</comment>
<protein>
    <recommendedName>
        <fullName evidence="2">cyclin-dependent kinase</fullName>
        <ecNumber evidence="2">2.7.11.22</ecNumber>
    </recommendedName>
</protein>
<dbReference type="InterPro" id="IPR050108">
    <property type="entry name" value="CDK"/>
</dbReference>
<dbReference type="PANTHER" id="PTHR24056">
    <property type="entry name" value="CELL DIVISION PROTEIN KINASE"/>
    <property type="match status" value="1"/>
</dbReference>
<dbReference type="PROSITE" id="PS50011">
    <property type="entry name" value="PROTEIN_KINASE_DOM"/>
    <property type="match status" value="1"/>
</dbReference>
<dbReference type="OrthoDB" id="413582at2759"/>
<evidence type="ECO:0000259" key="7">
    <source>
        <dbReference type="PROSITE" id="PS50011"/>
    </source>
</evidence>
<evidence type="ECO:0000256" key="4">
    <source>
        <dbReference type="ARBA" id="ARBA00022840"/>
    </source>
</evidence>
<dbReference type="InterPro" id="IPR008271">
    <property type="entry name" value="Ser/Thr_kinase_AS"/>
</dbReference>
<comment type="catalytic activity">
    <reaction evidence="5">
        <text>L-threonyl-[protein] + ATP = O-phospho-L-threonyl-[protein] + ADP + H(+)</text>
        <dbReference type="Rhea" id="RHEA:46608"/>
        <dbReference type="Rhea" id="RHEA-COMP:11060"/>
        <dbReference type="Rhea" id="RHEA-COMP:11605"/>
        <dbReference type="ChEBI" id="CHEBI:15378"/>
        <dbReference type="ChEBI" id="CHEBI:30013"/>
        <dbReference type="ChEBI" id="CHEBI:30616"/>
        <dbReference type="ChEBI" id="CHEBI:61977"/>
        <dbReference type="ChEBI" id="CHEBI:456216"/>
        <dbReference type="EC" id="2.7.11.22"/>
    </reaction>
</comment>
<reference evidence="8 9" key="1">
    <citation type="journal article" date="2018" name="BMC Genomics">
        <title>Genomic evidence for intraspecific hybridization in a clonal and extremely halotolerant yeast.</title>
        <authorList>
            <person name="Gostincar C."/>
            <person name="Stajich J.E."/>
            <person name="Zupancic J."/>
            <person name="Zalar P."/>
            <person name="Gunde-Cimerman N."/>
        </authorList>
    </citation>
    <scope>NUCLEOTIDE SEQUENCE [LARGE SCALE GENOMIC DNA]</scope>
    <source>
        <strain evidence="8 9">EXF-2788</strain>
    </source>
</reference>
<comment type="catalytic activity">
    <reaction evidence="6">
        <text>L-seryl-[protein] + ATP = O-phospho-L-seryl-[protein] + ADP + H(+)</text>
        <dbReference type="Rhea" id="RHEA:17989"/>
        <dbReference type="Rhea" id="RHEA-COMP:9863"/>
        <dbReference type="Rhea" id="RHEA-COMP:11604"/>
        <dbReference type="ChEBI" id="CHEBI:15378"/>
        <dbReference type="ChEBI" id="CHEBI:29999"/>
        <dbReference type="ChEBI" id="CHEBI:30616"/>
        <dbReference type="ChEBI" id="CHEBI:83421"/>
        <dbReference type="ChEBI" id="CHEBI:456216"/>
        <dbReference type="EC" id="2.7.11.22"/>
    </reaction>
</comment>
<dbReference type="InterPro" id="IPR011009">
    <property type="entry name" value="Kinase-like_dom_sf"/>
</dbReference>
<dbReference type="GO" id="GO:0010389">
    <property type="term" value="P:regulation of G2/M transition of mitotic cell cycle"/>
    <property type="evidence" value="ECO:0007669"/>
    <property type="project" value="TreeGrafter"/>
</dbReference>
<dbReference type="PROSITE" id="PS00108">
    <property type="entry name" value="PROTEIN_KINASE_ST"/>
    <property type="match status" value="1"/>
</dbReference>
<evidence type="ECO:0000256" key="1">
    <source>
        <dbReference type="ARBA" id="ARBA00006485"/>
    </source>
</evidence>
<dbReference type="GO" id="GO:0005524">
    <property type="term" value="F:ATP binding"/>
    <property type="evidence" value="ECO:0007669"/>
    <property type="project" value="UniProtKB-KW"/>
</dbReference>
<dbReference type="GO" id="GO:0000082">
    <property type="term" value="P:G1/S transition of mitotic cell cycle"/>
    <property type="evidence" value="ECO:0007669"/>
    <property type="project" value="TreeGrafter"/>
</dbReference>
<dbReference type="PANTHER" id="PTHR24056:SF576">
    <property type="entry name" value="SERINE_THREONINE-PROTEIN KINASE CSK1"/>
    <property type="match status" value="1"/>
</dbReference>
<gene>
    <name evidence="8" type="ORF">D0861_00549</name>
</gene>
<evidence type="ECO:0000313" key="9">
    <source>
        <dbReference type="Proteomes" id="UP000268823"/>
    </source>
</evidence>
<dbReference type="Pfam" id="PF00069">
    <property type="entry name" value="Pkinase"/>
    <property type="match status" value="1"/>
</dbReference>
<dbReference type="Proteomes" id="UP000268823">
    <property type="component" value="Unassembled WGS sequence"/>
</dbReference>
<dbReference type="GO" id="GO:0005737">
    <property type="term" value="C:cytoplasm"/>
    <property type="evidence" value="ECO:0007669"/>
    <property type="project" value="TreeGrafter"/>
</dbReference>